<comment type="catalytic activity">
    <reaction evidence="5 6">
        <text>cytidine(34) in tRNA(Ile2) + L-lysine + ATP = lysidine(34) in tRNA(Ile2) + AMP + diphosphate + H(+)</text>
        <dbReference type="Rhea" id="RHEA:43744"/>
        <dbReference type="Rhea" id="RHEA-COMP:10625"/>
        <dbReference type="Rhea" id="RHEA-COMP:10670"/>
        <dbReference type="ChEBI" id="CHEBI:15378"/>
        <dbReference type="ChEBI" id="CHEBI:30616"/>
        <dbReference type="ChEBI" id="CHEBI:32551"/>
        <dbReference type="ChEBI" id="CHEBI:33019"/>
        <dbReference type="ChEBI" id="CHEBI:82748"/>
        <dbReference type="ChEBI" id="CHEBI:83665"/>
        <dbReference type="ChEBI" id="CHEBI:456215"/>
        <dbReference type="EC" id="6.3.4.19"/>
    </reaction>
</comment>
<evidence type="ECO:0000256" key="5">
    <source>
        <dbReference type="ARBA" id="ARBA00048539"/>
    </source>
</evidence>
<dbReference type="GO" id="GO:0005524">
    <property type="term" value="F:ATP binding"/>
    <property type="evidence" value="ECO:0007669"/>
    <property type="project" value="UniProtKB-UniRule"/>
</dbReference>
<keyword evidence="1 6" id="KW-0436">Ligase</keyword>
<dbReference type="InterPro" id="IPR012795">
    <property type="entry name" value="tRNA_Ile_lys_synt_N"/>
</dbReference>
<keyword evidence="2 6" id="KW-0819">tRNA processing</keyword>
<reference evidence="8" key="2">
    <citation type="submission" date="2019-04" db="EMBL/GenBank/DDBJ databases">
        <authorList>
            <person name="Pasella M."/>
        </authorList>
    </citation>
    <scope>NUCLEOTIDE SEQUENCE</scope>
    <source>
        <strain evidence="8">HV05551</strain>
    </source>
</reference>
<dbReference type="InterPro" id="IPR011063">
    <property type="entry name" value="TilS/TtcA_N"/>
</dbReference>
<comment type="function">
    <text evidence="6">Ligates lysine onto the cytidine present at position 34 of the AUA codon-specific tRNA(Ile) that contains the anticodon CAU, in an ATP-dependent manner. Cytidine is converted to lysidine, thus changing the amino acid specificity of the tRNA from methionine to isoleucine.</text>
</comment>
<dbReference type="HAMAP" id="MF_01161">
    <property type="entry name" value="tRNA_Ile_lys_synt"/>
    <property type="match status" value="1"/>
</dbReference>
<keyword evidence="4 6" id="KW-0067">ATP-binding</keyword>
<geneLocation type="plastid" evidence="8"/>
<dbReference type="GO" id="GO:0006400">
    <property type="term" value="P:tRNA modification"/>
    <property type="evidence" value="ECO:0007669"/>
    <property type="project" value="UniProtKB-UniRule"/>
</dbReference>
<dbReference type="PANTHER" id="PTHR43033:SF1">
    <property type="entry name" value="TRNA(ILE)-LYSIDINE SYNTHASE-RELATED"/>
    <property type="match status" value="1"/>
</dbReference>
<evidence type="ECO:0000256" key="1">
    <source>
        <dbReference type="ARBA" id="ARBA00022598"/>
    </source>
</evidence>
<dbReference type="NCBIfam" id="TIGR02432">
    <property type="entry name" value="lysidine_TilS_N"/>
    <property type="match status" value="1"/>
</dbReference>
<protein>
    <recommendedName>
        <fullName evidence="6">tRNA(Ile)-lysidine synthase</fullName>
        <ecNumber evidence="6">6.3.4.19</ecNumber>
    </recommendedName>
    <alternativeName>
        <fullName evidence="6">tRNA(Ile)-2-lysyl-cytidine synthase</fullName>
    </alternativeName>
    <alternativeName>
        <fullName evidence="6">tRNA(Ile)-lysidine synthetase</fullName>
    </alternativeName>
</protein>
<organism evidence="8">
    <name type="scientific">Hypnea pannosa</name>
    <dbReference type="NCBI Taxonomy" id="105607"/>
    <lineage>
        <taxon>Eukaryota</taxon>
        <taxon>Rhodophyta</taxon>
        <taxon>Florideophyceae</taxon>
        <taxon>Rhodymeniophycidae</taxon>
        <taxon>Gigartinales</taxon>
        <taxon>Hypneaceae</taxon>
        <taxon>Hypnea</taxon>
    </lineage>
</organism>
<keyword evidence="8" id="KW-0934">Plastid</keyword>
<evidence type="ECO:0000256" key="2">
    <source>
        <dbReference type="ARBA" id="ARBA00022694"/>
    </source>
</evidence>
<feature type="binding site" evidence="6">
    <location>
        <begin position="30"/>
        <end position="35"/>
    </location>
    <ligand>
        <name>ATP</name>
        <dbReference type="ChEBI" id="CHEBI:30616"/>
    </ligand>
</feature>
<dbReference type="InterPro" id="IPR014729">
    <property type="entry name" value="Rossmann-like_a/b/a_fold"/>
</dbReference>
<dbReference type="EMBL" id="MK814680">
    <property type="protein sequence ID" value="QCI07145.1"/>
    <property type="molecule type" value="Genomic_DNA"/>
</dbReference>
<comment type="similarity">
    <text evidence="6">Belongs to the tRNA(Ile)-lysidine synthase family.</text>
</comment>
<evidence type="ECO:0000256" key="3">
    <source>
        <dbReference type="ARBA" id="ARBA00022741"/>
    </source>
</evidence>
<dbReference type="EC" id="6.3.4.19" evidence="6"/>
<comment type="domain">
    <text evidence="6">The N-terminal region contains the highly conserved SGGXDS motif, predicted to be a P-loop motif involved in ATP binding.</text>
</comment>
<sequence length="284" mass="34592">MSTYINTKFNQKFNIFLSKNKFQTILISISGGQDSICLIKLIENFQQKYNKKLNITYIYIDHQWTKNSQQQIKHLINIFKETKKKFVIYQINQPANSELKARELRYNILIKYSIQYKYTHIMTAHTQTDKTETFLQHIIRGTSLNGLTSFNEYRKFNDTIYIYRPIIELKRKEIKWLCRKLHLPIWSDITNYNYTINRNRLRHELIPYIHKYFNNNIDIKINDFLINSRLENEYITQNAIKLYLYSRHKFNIALNYNLIYKQHIALQMRTLQIFFFIIQNKTLT</sequence>
<evidence type="ECO:0000259" key="7">
    <source>
        <dbReference type="Pfam" id="PF01171"/>
    </source>
</evidence>
<dbReference type="PANTHER" id="PTHR43033">
    <property type="entry name" value="TRNA(ILE)-LYSIDINE SYNTHASE-RELATED"/>
    <property type="match status" value="1"/>
</dbReference>
<accession>A0A4D6X019</accession>
<dbReference type="SUPFAM" id="SSF52402">
    <property type="entry name" value="Adenine nucleotide alpha hydrolases-like"/>
    <property type="match status" value="1"/>
</dbReference>
<keyword evidence="3 6" id="KW-0547">Nucleotide-binding</keyword>
<gene>
    <name evidence="6 8" type="primary">tilS</name>
</gene>
<feature type="domain" description="tRNA(Ile)-lysidine/2-thiocytidine synthase N-terminal" evidence="7">
    <location>
        <begin position="25"/>
        <end position="204"/>
    </location>
</feature>
<dbReference type="Gene3D" id="3.40.50.620">
    <property type="entry name" value="HUPs"/>
    <property type="match status" value="1"/>
</dbReference>
<dbReference type="Pfam" id="PF01171">
    <property type="entry name" value="ATP_bind_3"/>
    <property type="match status" value="1"/>
</dbReference>
<proteinExistence type="inferred from homology"/>
<dbReference type="AlphaFoldDB" id="A0A4D6X019"/>
<dbReference type="GO" id="GO:0032267">
    <property type="term" value="F:tRNA(Ile)-lysidine synthase activity"/>
    <property type="evidence" value="ECO:0007669"/>
    <property type="project" value="UniProtKB-EC"/>
</dbReference>
<dbReference type="CDD" id="cd01992">
    <property type="entry name" value="TilS_N"/>
    <property type="match status" value="1"/>
</dbReference>
<dbReference type="InterPro" id="IPR012094">
    <property type="entry name" value="tRNA_Ile_lys_synt"/>
</dbReference>
<reference evidence="8" key="1">
    <citation type="journal article" date="2019" name="Mol. Phylogenet. Evol.">
        <title>Morphological evolution and classification of the red algal order Ceramiales inferred using plastid phylogenomics.</title>
        <authorList>
            <person name="Diaz-Tapia P."/>
            <person name="Pasella M.M."/>
            <person name="Verbruggen H."/>
            <person name="Maggs C.A."/>
        </authorList>
    </citation>
    <scope>NUCLEOTIDE SEQUENCE</scope>
    <source>
        <strain evidence="8">HV05551</strain>
    </source>
</reference>
<evidence type="ECO:0000256" key="6">
    <source>
        <dbReference type="HAMAP-Rule" id="MF_01161"/>
    </source>
</evidence>
<name>A0A4D6X019_9FLOR</name>
<evidence type="ECO:0000313" key="8">
    <source>
        <dbReference type="EMBL" id="QCI07145.1"/>
    </source>
</evidence>
<evidence type="ECO:0000256" key="4">
    <source>
        <dbReference type="ARBA" id="ARBA00022840"/>
    </source>
</evidence>